<dbReference type="Proteomes" id="UP001224392">
    <property type="component" value="Unassembled WGS sequence"/>
</dbReference>
<dbReference type="InterPro" id="IPR011701">
    <property type="entry name" value="MFS"/>
</dbReference>
<evidence type="ECO:0000256" key="4">
    <source>
        <dbReference type="ARBA" id="ARBA00022989"/>
    </source>
</evidence>
<dbReference type="SUPFAM" id="SSF103473">
    <property type="entry name" value="MFS general substrate transporter"/>
    <property type="match status" value="1"/>
</dbReference>
<organism evidence="7 8">
    <name type="scientific">Biformimicrobium ophioploci</name>
    <dbReference type="NCBI Taxonomy" id="3036711"/>
    <lineage>
        <taxon>Bacteria</taxon>
        <taxon>Pseudomonadati</taxon>
        <taxon>Pseudomonadota</taxon>
        <taxon>Gammaproteobacteria</taxon>
        <taxon>Cellvibrionales</taxon>
        <taxon>Microbulbiferaceae</taxon>
        <taxon>Biformimicrobium</taxon>
    </lineage>
</organism>
<feature type="transmembrane region" description="Helical" evidence="6">
    <location>
        <begin position="318"/>
        <end position="340"/>
    </location>
</feature>
<feature type="transmembrane region" description="Helical" evidence="6">
    <location>
        <begin position="20"/>
        <end position="42"/>
    </location>
</feature>
<keyword evidence="2" id="KW-1003">Cell membrane</keyword>
<evidence type="ECO:0000256" key="3">
    <source>
        <dbReference type="ARBA" id="ARBA00022692"/>
    </source>
</evidence>
<evidence type="ECO:0000256" key="1">
    <source>
        <dbReference type="ARBA" id="ARBA00004651"/>
    </source>
</evidence>
<feature type="transmembrane region" description="Helical" evidence="6">
    <location>
        <begin position="352"/>
        <end position="375"/>
    </location>
</feature>
<feature type="transmembrane region" description="Helical" evidence="6">
    <location>
        <begin position="149"/>
        <end position="170"/>
    </location>
</feature>
<comment type="subcellular location">
    <subcellularLocation>
        <location evidence="1">Cell membrane</location>
        <topology evidence="1">Multi-pass membrane protein</topology>
    </subcellularLocation>
</comment>
<sequence>MSNGPIHTGGAGRASLRRFLTGYSCSAIATGLQIVLLPWLAISLVNITPIQLGWLQAAVLLPNLVFLLPAGALADRVDPARISTGAALLLGFCHLLFGFYISGGDVVLGALFAYAISLGTATALLQPARDGLVSRVTRDRGDTGIQDTVTWMLLVQYGGQAIGILLAGLFDRIGAPPLLFIQAALLALTASSFFLLRNRAPAEMERKHAPMLQSVRSGLALVWRTHTLRTLVLLVAFNGLVHIGVFLVVMPLLAASYTSEVSYYAGLQLSFIAGTVVASLMLLKRGQGSSPGRGIAMCLLYSAAILLAISFGPTPLGLVLLSCCWGAVAASSAALGRALVQILAPAEFRSRVISIYQLALFGSAAIGALLAGWISNFSAPLGTMLWAAIASLVAFVCLLFSRGLLSVRVDVEAKPD</sequence>
<evidence type="ECO:0000256" key="6">
    <source>
        <dbReference type="SAM" id="Phobius"/>
    </source>
</evidence>
<evidence type="ECO:0000313" key="7">
    <source>
        <dbReference type="EMBL" id="GMG87476.1"/>
    </source>
</evidence>
<dbReference type="CDD" id="cd06173">
    <property type="entry name" value="MFS_MefA_like"/>
    <property type="match status" value="1"/>
</dbReference>
<feature type="transmembrane region" description="Helical" evidence="6">
    <location>
        <begin position="176"/>
        <end position="196"/>
    </location>
</feature>
<feature type="transmembrane region" description="Helical" evidence="6">
    <location>
        <begin position="381"/>
        <end position="400"/>
    </location>
</feature>
<dbReference type="PANTHER" id="PTHR23513">
    <property type="entry name" value="INTEGRAL MEMBRANE EFFLUX PROTEIN-RELATED"/>
    <property type="match status" value="1"/>
</dbReference>
<dbReference type="InterPro" id="IPR036259">
    <property type="entry name" value="MFS_trans_sf"/>
</dbReference>
<evidence type="ECO:0000313" key="8">
    <source>
        <dbReference type="Proteomes" id="UP001224392"/>
    </source>
</evidence>
<evidence type="ECO:0000256" key="2">
    <source>
        <dbReference type="ARBA" id="ARBA00022475"/>
    </source>
</evidence>
<proteinExistence type="predicted"/>
<protein>
    <submittedName>
        <fullName evidence="7">MFS transporter</fullName>
    </submittedName>
</protein>
<feature type="transmembrane region" description="Helical" evidence="6">
    <location>
        <begin position="80"/>
        <end position="101"/>
    </location>
</feature>
<comment type="caution">
    <text evidence="7">The sequence shown here is derived from an EMBL/GenBank/DDBJ whole genome shotgun (WGS) entry which is preliminary data.</text>
</comment>
<gene>
    <name evidence="7" type="ORF">MNKW57_17970</name>
</gene>
<reference evidence="7 8" key="1">
    <citation type="submission" date="2023-04" db="EMBL/GenBank/DDBJ databases">
        <title>Marinobulbifer ophiurae gen. nov., sp. Nov., isolate from tissue of brittle star Ophioplocus japonicus.</title>
        <authorList>
            <person name="Kawano K."/>
            <person name="Sawayama S."/>
            <person name="Nakagawa S."/>
        </authorList>
    </citation>
    <scope>NUCLEOTIDE SEQUENCE [LARGE SCALE GENOMIC DNA]</scope>
    <source>
        <strain evidence="7 8">NKW57</strain>
    </source>
</reference>
<keyword evidence="8" id="KW-1185">Reference proteome</keyword>
<dbReference type="EMBL" id="BSYJ01000003">
    <property type="protein sequence ID" value="GMG87476.1"/>
    <property type="molecule type" value="Genomic_DNA"/>
</dbReference>
<evidence type="ECO:0000256" key="5">
    <source>
        <dbReference type="ARBA" id="ARBA00023136"/>
    </source>
</evidence>
<feature type="transmembrane region" description="Helical" evidence="6">
    <location>
        <begin position="231"/>
        <end position="255"/>
    </location>
</feature>
<feature type="transmembrane region" description="Helical" evidence="6">
    <location>
        <begin position="107"/>
        <end position="128"/>
    </location>
</feature>
<keyword evidence="5 6" id="KW-0472">Membrane</keyword>
<dbReference type="Gene3D" id="1.20.1250.20">
    <property type="entry name" value="MFS general substrate transporter like domains"/>
    <property type="match status" value="1"/>
</dbReference>
<keyword evidence="3 6" id="KW-0812">Transmembrane</keyword>
<feature type="transmembrane region" description="Helical" evidence="6">
    <location>
        <begin position="295"/>
        <end position="312"/>
    </location>
</feature>
<dbReference type="Pfam" id="PF07690">
    <property type="entry name" value="MFS_1"/>
    <property type="match status" value="1"/>
</dbReference>
<dbReference type="PANTHER" id="PTHR23513:SF11">
    <property type="entry name" value="STAPHYLOFERRIN A TRANSPORTER"/>
    <property type="match status" value="1"/>
</dbReference>
<keyword evidence="4 6" id="KW-1133">Transmembrane helix</keyword>
<name>A0ABQ6LZG1_9GAMM</name>
<feature type="transmembrane region" description="Helical" evidence="6">
    <location>
        <begin position="261"/>
        <end position="283"/>
    </location>
</feature>
<dbReference type="RefSeq" id="WP_285764100.1">
    <property type="nucleotide sequence ID" value="NZ_BSYJ01000003.1"/>
</dbReference>
<feature type="transmembrane region" description="Helical" evidence="6">
    <location>
        <begin position="54"/>
        <end position="73"/>
    </location>
</feature>
<accession>A0ABQ6LZG1</accession>